<feature type="transmembrane region" description="Helical" evidence="1">
    <location>
        <begin position="286"/>
        <end position="307"/>
    </location>
</feature>
<feature type="non-terminal residue" evidence="2">
    <location>
        <position position="357"/>
    </location>
</feature>
<keyword evidence="3" id="KW-1185">Reference proteome</keyword>
<dbReference type="Proteomes" id="UP000789405">
    <property type="component" value="Unassembled WGS sequence"/>
</dbReference>
<sequence length="357" mass="41177">KEKEIDKKTFEYNYSILEAEKEKLGKETLDNLINKRKLIEEKVIGEIKLNNKNKNFSSFEEFKKTSKSACESQLNLPCIDPCDTEEEVDRKKKTISEKLVENIKNIFFRDVSHVDSYRNNFALGPLVKWGRMRQTSNDEKAPKLPRMRLRGYFTEFSFTIILNATSKEFGNFKLNKPPGPFIITLTFLASSRINDKWEVMNSIDYPVDTNEKTKEVQNFFVYGILSFGCKKGTGGFSPNIAWIVTVTVDSKSLQNKIENTIQLNESVLKDELANLEDMLFFRIEPILSLSLLRIFLIINYGIVLFGYDTNMDSLYNLRLTGGVTLQQLIDAIKSEAPINPHHIVKTQNLTKILLHKY</sequence>
<gene>
    <name evidence="2" type="ORF">DERYTH_LOCUS20233</name>
</gene>
<keyword evidence="1" id="KW-0812">Transmembrane</keyword>
<evidence type="ECO:0000313" key="3">
    <source>
        <dbReference type="Proteomes" id="UP000789405"/>
    </source>
</evidence>
<organism evidence="2 3">
    <name type="scientific">Dentiscutata erythropus</name>
    <dbReference type="NCBI Taxonomy" id="1348616"/>
    <lineage>
        <taxon>Eukaryota</taxon>
        <taxon>Fungi</taxon>
        <taxon>Fungi incertae sedis</taxon>
        <taxon>Mucoromycota</taxon>
        <taxon>Glomeromycotina</taxon>
        <taxon>Glomeromycetes</taxon>
        <taxon>Diversisporales</taxon>
        <taxon>Gigasporaceae</taxon>
        <taxon>Dentiscutata</taxon>
    </lineage>
</organism>
<name>A0A9N9JKD9_9GLOM</name>
<evidence type="ECO:0000313" key="2">
    <source>
        <dbReference type="EMBL" id="CAG8785116.1"/>
    </source>
</evidence>
<reference evidence="2" key="1">
    <citation type="submission" date="2021-06" db="EMBL/GenBank/DDBJ databases">
        <authorList>
            <person name="Kallberg Y."/>
            <person name="Tangrot J."/>
            <person name="Rosling A."/>
        </authorList>
    </citation>
    <scope>NUCLEOTIDE SEQUENCE</scope>
    <source>
        <strain evidence="2">MA453B</strain>
    </source>
</reference>
<protein>
    <submittedName>
        <fullName evidence="2">25396_t:CDS:1</fullName>
    </submittedName>
</protein>
<dbReference type="EMBL" id="CAJVPY010023487">
    <property type="protein sequence ID" value="CAG8785116.1"/>
    <property type="molecule type" value="Genomic_DNA"/>
</dbReference>
<keyword evidence="1" id="KW-0472">Membrane</keyword>
<proteinExistence type="predicted"/>
<accession>A0A9N9JKD9</accession>
<evidence type="ECO:0000256" key="1">
    <source>
        <dbReference type="SAM" id="Phobius"/>
    </source>
</evidence>
<dbReference type="AlphaFoldDB" id="A0A9N9JKD9"/>
<comment type="caution">
    <text evidence="2">The sequence shown here is derived from an EMBL/GenBank/DDBJ whole genome shotgun (WGS) entry which is preliminary data.</text>
</comment>
<keyword evidence="1" id="KW-1133">Transmembrane helix</keyword>